<evidence type="ECO:0000256" key="3">
    <source>
        <dbReference type="PIRNR" id="PIRNR027081"/>
    </source>
</evidence>
<dbReference type="PANTHER" id="PTHR13348:SF0">
    <property type="entry name" value="RIBONUCLEASE P PROTEIN SUBUNIT P29"/>
    <property type="match status" value="1"/>
</dbReference>
<dbReference type="GO" id="GO:0033204">
    <property type="term" value="F:ribonuclease P RNA binding"/>
    <property type="evidence" value="ECO:0007669"/>
    <property type="project" value="InterPro"/>
</dbReference>
<keyword evidence="5" id="KW-1185">Reference proteome</keyword>
<gene>
    <name evidence="4" type="ORF">R3P38DRAFT_2760760</name>
</gene>
<name>A0AAW0DUW5_9AGAR</name>
<keyword evidence="3" id="KW-0819">tRNA processing</keyword>
<sequence length="290" mass="32411">MDPTVDLYRQLPAAKAAPVKLKLTAAEPFTPQYVQSAVTQAPKPTEIYPTRVKGRMLLLDNSAKESRLKKERNEKKAKVREAKERKKLGVLGRRQGSVRELGLWRFDESQAKFALFLPLHHLWMGYMSELLNLPKSSSGPPRAPQGAAIHPKLLKADFHGSFITGDWFLNLSIRFLSQNSVHQTRNTAILGISGIIIHETEGTFKVVTKEDKLKILPKQNTIFTFAVPVYSTLPPTHDPSNPLPIPPPGESLQTVLDGPHALLELHGNQFCFRSADRAGKKFKAKESIEL</sequence>
<dbReference type="Proteomes" id="UP001362999">
    <property type="component" value="Unassembled WGS sequence"/>
</dbReference>
<dbReference type="InterPro" id="IPR023534">
    <property type="entry name" value="Rof/RNase_P-like"/>
</dbReference>
<accession>A0AAW0DUW5</accession>
<evidence type="ECO:0000256" key="1">
    <source>
        <dbReference type="ARBA" id="ARBA00004123"/>
    </source>
</evidence>
<dbReference type="InterPro" id="IPR002730">
    <property type="entry name" value="Rpp29/RNP1"/>
</dbReference>
<organism evidence="4 5">
    <name type="scientific">Favolaschia claudopus</name>
    <dbReference type="NCBI Taxonomy" id="2862362"/>
    <lineage>
        <taxon>Eukaryota</taxon>
        <taxon>Fungi</taxon>
        <taxon>Dikarya</taxon>
        <taxon>Basidiomycota</taxon>
        <taxon>Agaricomycotina</taxon>
        <taxon>Agaricomycetes</taxon>
        <taxon>Agaricomycetidae</taxon>
        <taxon>Agaricales</taxon>
        <taxon>Marasmiineae</taxon>
        <taxon>Mycenaceae</taxon>
        <taxon>Favolaschia</taxon>
    </lineage>
</organism>
<dbReference type="Pfam" id="PF01868">
    <property type="entry name" value="RNase_P-MRP_p29"/>
    <property type="match status" value="1"/>
</dbReference>
<dbReference type="SMART" id="SM00538">
    <property type="entry name" value="POP4"/>
    <property type="match status" value="1"/>
</dbReference>
<dbReference type="GO" id="GO:0000172">
    <property type="term" value="C:ribonuclease MRP complex"/>
    <property type="evidence" value="ECO:0007669"/>
    <property type="project" value="InterPro"/>
</dbReference>
<dbReference type="SUPFAM" id="SSF101744">
    <property type="entry name" value="Rof/RNase P subunit-like"/>
    <property type="match status" value="1"/>
</dbReference>
<comment type="similarity">
    <text evidence="2">Belongs to the eukaryotic/archaeal RNase P protein component 1 family.</text>
</comment>
<comment type="subcellular location">
    <subcellularLocation>
        <location evidence="1">Nucleus</location>
    </subcellularLocation>
</comment>
<dbReference type="GO" id="GO:0005634">
    <property type="term" value="C:nucleus"/>
    <property type="evidence" value="ECO:0007669"/>
    <property type="project" value="UniProtKB-SubCell"/>
</dbReference>
<evidence type="ECO:0000313" key="5">
    <source>
        <dbReference type="Proteomes" id="UP001362999"/>
    </source>
</evidence>
<dbReference type="InterPro" id="IPR036980">
    <property type="entry name" value="RNase_P/MRP_Rpp29_sf"/>
</dbReference>
<dbReference type="GO" id="GO:0006364">
    <property type="term" value="P:rRNA processing"/>
    <property type="evidence" value="ECO:0007669"/>
    <property type="project" value="TreeGrafter"/>
</dbReference>
<reference evidence="4 5" key="1">
    <citation type="journal article" date="2024" name="J Genomics">
        <title>Draft genome sequencing and assembly of Favolaschia claudopus CIRM-BRFM 2984 isolated from oak limbs.</title>
        <authorList>
            <person name="Navarro D."/>
            <person name="Drula E."/>
            <person name="Chaduli D."/>
            <person name="Cazenave R."/>
            <person name="Ahrendt S."/>
            <person name="Wang J."/>
            <person name="Lipzen A."/>
            <person name="Daum C."/>
            <person name="Barry K."/>
            <person name="Grigoriev I.V."/>
            <person name="Favel A."/>
            <person name="Rosso M.N."/>
            <person name="Martin F."/>
        </authorList>
    </citation>
    <scope>NUCLEOTIDE SEQUENCE [LARGE SCALE GENOMIC DNA]</scope>
    <source>
        <strain evidence="4 5">CIRM-BRFM 2984</strain>
    </source>
</reference>
<dbReference type="GO" id="GO:0001682">
    <property type="term" value="P:tRNA 5'-leader removal"/>
    <property type="evidence" value="ECO:0007669"/>
    <property type="project" value="InterPro"/>
</dbReference>
<dbReference type="GO" id="GO:0030677">
    <property type="term" value="C:ribonuclease P complex"/>
    <property type="evidence" value="ECO:0007669"/>
    <property type="project" value="InterPro"/>
</dbReference>
<evidence type="ECO:0000256" key="2">
    <source>
        <dbReference type="ARBA" id="ARBA00006181"/>
    </source>
</evidence>
<dbReference type="EMBL" id="JAWWNJ010000005">
    <property type="protein sequence ID" value="KAK7055579.1"/>
    <property type="molecule type" value="Genomic_DNA"/>
</dbReference>
<dbReference type="PANTHER" id="PTHR13348">
    <property type="entry name" value="RIBONUCLEASE P SUBUNIT P29"/>
    <property type="match status" value="1"/>
</dbReference>
<keyword evidence="3" id="KW-0539">Nucleus</keyword>
<dbReference type="InterPro" id="IPR016848">
    <property type="entry name" value="RNase_P/MRP_Rpp29-subunit"/>
</dbReference>
<evidence type="ECO:0000313" key="4">
    <source>
        <dbReference type="EMBL" id="KAK7055579.1"/>
    </source>
</evidence>
<dbReference type="Gene3D" id="2.30.30.210">
    <property type="entry name" value="Ribonuclease P/MRP, subunit p29"/>
    <property type="match status" value="1"/>
</dbReference>
<comment type="caution">
    <text evidence="4">The sequence shown here is derived from an EMBL/GenBank/DDBJ whole genome shotgun (WGS) entry which is preliminary data.</text>
</comment>
<dbReference type="AlphaFoldDB" id="A0AAW0DUW5"/>
<protein>
    <recommendedName>
        <fullName evidence="3">Ribonuclease P protein subunit</fullName>
    </recommendedName>
</protein>
<dbReference type="PIRSF" id="PIRSF027081">
    <property type="entry name" value="RNase_P/MRP_p29_subunit"/>
    <property type="match status" value="1"/>
</dbReference>
<proteinExistence type="inferred from homology"/>